<feature type="transmembrane region" description="Helical" evidence="11">
    <location>
        <begin position="357"/>
        <end position="376"/>
    </location>
</feature>
<feature type="transmembrane region" description="Helical" evidence="11">
    <location>
        <begin position="296"/>
        <end position="316"/>
    </location>
</feature>
<dbReference type="Proteomes" id="UP000510886">
    <property type="component" value="Chromosome"/>
</dbReference>
<keyword evidence="3" id="KW-0813">Transport</keyword>
<dbReference type="InterPro" id="IPR004771">
    <property type="entry name" value="K/H_exchanger"/>
</dbReference>
<sequence length="396" mass="42322">MLYLRTLTLVLLATAIVGHLSRRMRIPAVVGQLVVGIILGQAVLGWVPNDQFMHIFSEIGVIILMFMAGLESDLALLKKYFVPSLAVAVFGVVLPVGLVFGFGFLFNLSIESSLFLGVTFAATSVSITVEVLKEMNKLDTKEGSTILGAAVIDDILAVLILSVLVSVYGNVGSSSGGTNSILLNLVLQAVYFIGVYVIFKWVAPILMSLGEKLQVPASVVLMSLVMCLGMAYLADLVGLSTVVGSFFAGIAVGQTEYRAEIDHNIIPIGYAVFIPMFFVSIGLNMTFHGFISDLKFTVPLLLLALFTKWFGCGLGARLTGMNFDSASIIGSGMVSRGEMALIVAQVGFQAHLLHADYYSGVIMVIILTTLIAPGMIKSALGRQAKNMTQQSAETTE</sequence>
<evidence type="ECO:0000256" key="9">
    <source>
        <dbReference type="ARBA" id="ARBA00023136"/>
    </source>
</evidence>
<feature type="transmembrane region" description="Helical" evidence="11">
    <location>
        <begin position="239"/>
        <end position="257"/>
    </location>
</feature>
<evidence type="ECO:0000256" key="6">
    <source>
        <dbReference type="ARBA" id="ARBA00022989"/>
    </source>
</evidence>
<dbReference type="AlphaFoldDB" id="A0A7H9EMY5"/>
<protein>
    <submittedName>
        <fullName evidence="13">Sodium:proton antiporter</fullName>
    </submittedName>
</protein>
<proteinExistence type="inferred from homology"/>
<dbReference type="KEGG" id="lsw:GTO87_08205"/>
<keyword evidence="6 11" id="KW-1133">Transmembrane helix</keyword>
<comment type="subcellular location">
    <subcellularLocation>
        <location evidence="1">Membrane</location>
        <topology evidence="1">Multi-pass membrane protein</topology>
    </subcellularLocation>
</comment>
<evidence type="ECO:0000256" key="2">
    <source>
        <dbReference type="ARBA" id="ARBA00005551"/>
    </source>
</evidence>
<evidence type="ECO:0000256" key="10">
    <source>
        <dbReference type="ARBA" id="ARBA00023201"/>
    </source>
</evidence>
<reference evidence="13 14" key="1">
    <citation type="submission" date="2020-01" db="EMBL/GenBank/DDBJ databases">
        <title>Complete and circular genome sequences of six lactobacillus isolates from horses.</title>
        <authorList>
            <person name="Hassan H.M."/>
        </authorList>
    </citation>
    <scope>NUCLEOTIDE SEQUENCE [LARGE SCALE GENOMIC DNA]</scope>
    <source>
        <strain evidence="13 14">1A</strain>
    </source>
</reference>
<keyword evidence="4" id="KW-0050">Antiport</keyword>
<evidence type="ECO:0000256" key="3">
    <source>
        <dbReference type="ARBA" id="ARBA00022448"/>
    </source>
</evidence>
<evidence type="ECO:0000256" key="11">
    <source>
        <dbReference type="SAM" id="Phobius"/>
    </source>
</evidence>
<feature type="transmembrane region" description="Helical" evidence="11">
    <location>
        <begin position="112"/>
        <end position="132"/>
    </location>
</feature>
<feature type="transmembrane region" description="Helical" evidence="11">
    <location>
        <begin position="144"/>
        <end position="169"/>
    </location>
</feature>
<keyword evidence="9 11" id="KW-0472">Membrane</keyword>
<dbReference type="GO" id="GO:0016020">
    <property type="term" value="C:membrane"/>
    <property type="evidence" value="ECO:0007669"/>
    <property type="project" value="UniProtKB-SubCell"/>
</dbReference>
<feature type="transmembrane region" description="Helical" evidence="11">
    <location>
        <begin position="82"/>
        <end position="106"/>
    </location>
</feature>
<dbReference type="Pfam" id="PF00999">
    <property type="entry name" value="Na_H_Exchanger"/>
    <property type="match status" value="1"/>
</dbReference>
<dbReference type="PANTHER" id="PTHR43562">
    <property type="entry name" value="NAPA-TYPE SODIUM/HYDROGEN ANTIPORTER"/>
    <property type="match status" value="1"/>
</dbReference>
<dbReference type="RefSeq" id="WP_180848740.1">
    <property type="nucleotide sequence ID" value="NZ_CP047418.1"/>
</dbReference>
<feature type="domain" description="Cation/H+ exchanger transmembrane" evidence="12">
    <location>
        <begin position="12"/>
        <end position="378"/>
    </location>
</feature>
<keyword evidence="10" id="KW-0739">Sodium transport</keyword>
<comment type="similarity">
    <text evidence="2">Belongs to the monovalent cation:proton antiporter 2 (CPA2) transporter (TC 2.A.37) family.</text>
</comment>
<dbReference type="InterPro" id="IPR006153">
    <property type="entry name" value="Cation/H_exchanger_TM"/>
</dbReference>
<evidence type="ECO:0000259" key="12">
    <source>
        <dbReference type="Pfam" id="PF00999"/>
    </source>
</evidence>
<dbReference type="EMBL" id="CP047418">
    <property type="protein sequence ID" value="QLL78565.1"/>
    <property type="molecule type" value="Genomic_DNA"/>
</dbReference>
<feature type="transmembrane region" description="Helical" evidence="11">
    <location>
        <begin position="269"/>
        <end position="290"/>
    </location>
</feature>
<name>A0A7H9EMY5_9LACO</name>
<evidence type="ECO:0000313" key="13">
    <source>
        <dbReference type="EMBL" id="QLL78565.1"/>
    </source>
</evidence>
<evidence type="ECO:0000256" key="1">
    <source>
        <dbReference type="ARBA" id="ARBA00004141"/>
    </source>
</evidence>
<dbReference type="GO" id="GO:0008324">
    <property type="term" value="F:monoatomic cation transmembrane transporter activity"/>
    <property type="evidence" value="ECO:0007669"/>
    <property type="project" value="InterPro"/>
</dbReference>
<dbReference type="NCBIfam" id="TIGR00932">
    <property type="entry name" value="2a37"/>
    <property type="match status" value="1"/>
</dbReference>
<feature type="transmembrane region" description="Helical" evidence="11">
    <location>
        <begin position="328"/>
        <end position="351"/>
    </location>
</feature>
<evidence type="ECO:0000313" key="14">
    <source>
        <dbReference type="Proteomes" id="UP000510886"/>
    </source>
</evidence>
<dbReference type="GO" id="GO:0006814">
    <property type="term" value="P:sodium ion transport"/>
    <property type="evidence" value="ECO:0007669"/>
    <property type="project" value="UniProtKB-KW"/>
</dbReference>
<feature type="transmembrane region" description="Helical" evidence="11">
    <location>
        <begin position="52"/>
        <end position="70"/>
    </location>
</feature>
<dbReference type="Gene3D" id="1.20.1530.20">
    <property type="match status" value="1"/>
</dbReference>
<evidence type="ECO:0000256" key="7">
    <source>
        <dbReference type="ARBA" id="ARBA00023053"/>
    </source>
</evidence>
<dbReference type="PANTHER" id="PTHR43562:SF3">
    <property type="entry name" value="SODIUM ION_PROTON EXCHANGER (EUROFUNG)"/>
    <property type="match status" value="1"/>
</dbReference>
<evidence type="ECO:0000256" key="4">
    <source>
        <dbReference type="ARBA" id="ARBA00022449"/>
    </source>
</evidence>
<keyword evidence="7" id="KW-0915">Sodium</keyword>
<gene>
    <name evidence="13" type="ORF">GTO87_08205</name>
</gene>
<dbReference type="GO" id="GO:0015297">
    <property type="term" value="F:antiporter activity"/>
    <property type="evidence" value="ECO:0007669"/>
    <property type="project" value="UniProtKB-KW"/>
</dbReference>
<organism evidence="13 14">
    <name type="scientific">Ligilactobacillus saerimneri</name>
    <dbReference type="NCBI Taxonomy" id="228229"/>
    <lineage>
        <taxon>Bacteria</taxon>
        <taxon>Bacillati</taxon>
        <taxon>Bacillota</taxon>
        <taxon>Bacilli</taxon>
        <taxon>Lactobacillales</taxon>
        <taxon>Lactobacillaceae</taxon>
        <taxon>Ligilactobacillus</taxon>
    </lineage>
</organism>
<accession>A0A7H9EMY5</accession>
<keyword evidence="5 11" id="KW-0812">Transmembrane</keyword>
<evidence type="ECO:0000256" key="5">
    <source>
        <dbReference type="ARBA" id="ARBA00022692"/>
    </source>
</evidence>
<keyword evidence="8" id="KW-0406">Ion transport</keyword>
<evidence type="ECO:0000256" key="8">
    <source>
        <dbReference type="ARBA" id="ARBA00023065"/>
    </source>
</evidence>
<feature type="transmembrane region" description="Helical" evidence="11">
    <location>
        <begin position="181"/>
        <end position="203"/>
    </location>
</feature>
<dbReference type="InterPro" id="IPR038770">
    <property type="entry name" value="Na+/solute_symporter_sf"/>
</dbReference>
<dbReference type="GO" id="GO:1902600">
    <property type="term" value="P:proton transmembrane transport"/>
    <property type="evidence" value="ECO:0007669"/>
    <property type="project" value="InterPro"/>
</dbReference>